<comment type="caution">
    <text evidence="2">The sequence shown here is derived from an EMBL/GenBank/DDBJ whole genome shotgun (WGS) entry which is preliminary data.</text>
</comment>
<sequence>MNWNSTVYSPPKYTTGSTLLSPYSSYNPCDPTLGYIVRGQPQLSRYAPSTSRYLNPSPCLARGVPFFPQEPERGQAVPHSESHIGRRSESYSRMQVKGPIPRINWQRGRSPSRTGHICTSPLLRQRRSVSQSDLMRELATLEICDQGAMYTVKESTIRGRTDYSGPLYWSSEVSLIIL</sequence>
<dbReference type="EMBL" id="JAYKXH010000003">
    <property type="protein sequence ID" value="KAK7173723.1"/>
    <property type="molecule type" value="Genomic_DNA"/>
</dbReference>
<feature type="compositionally biased region" description="Basic and acidic residues" evidence="1">
    <location>
        <begin position="80"/>
        <end position="90"/>
    </location>
</feature>
<gene>
    <name evidence="2" type="ORF">R3I93_003522</name>
</gene>
<proteinExistence type="predicted"/>
<reference evidence="2 3" key="1">
    <citation type="submission" date="2024-02" db="EMBL/GenBank/DDBJ databases">
        <title>Chromosome-level genome assembly of the Eurasian Minnow (Phoxinus phoxinus).</title>
        <authorList>
            <person name="Oriowo T.O."/>
            <person name="Martin S."/>
            <person name="Stange M."/>
            <person name="Chrysostomakis Y."/>
            <person name="Brown T."/>
            <person name="Winkler S."/>
            <person name="Kukowka S."/>
            <person name="Myers E.W."/>
            <person name="Bohne A."/>
        </authorList>
    </citation>
    <scope>NUCLEOTIDE SEQUENCE [LARGE SCALE GENOMIC DNA]</scope>
    <source>
        <strain evidence="2">ZFMK-TIS-60720</strain>
        <tissue evidence="2">Whole Organism</tissue>
    </source>
</reference>
<evidence type="ECO:0000256" key="1">
    <source>
        <dbReference type="SAM" id="MobiDB-lite"/>
    </source>
</evidence>
<evidence type="ECO:0000313" key="3">
    <source>
        <dbReference type="Proteomes" id="UP001364617"/>
    </source>
</evidence>
<dbReference type="AlphaFoldDB" id="A0AAN9HI42"/>
<feature type="region of interest" description="Disordered" evidence="1">
    <location>
        <begin position="71"/>
        <end position="90"/>
    </location>
</feature>
<name>A0AAN9HI42_9TELE</name>
<protein>
    <submittedName>
        <fullName evidence="2">Uncharacterized protein</fullName>
    </submittedName>
</protein>
<accession>A0AAN9HI42</accession>
<organism evidence="2 3">
    <name type="scientific">Phoxinus phoxinus</name>
    <name type="common">Eurasian minnow</name>
    <dbReference type="NCBI Taxonomy" id="58324"/>
    <lineage>
        <taxon>Eukaryota</taxon>
        <taxon>Metazoa</taxon>
        <taxon>Chordata</taxon>
        <taxon>Craniata</taxon>
        <taxon>Vertebrata</taxon>
        <taxon>Euteleostomi</taxon>
        <taxon>Actinopterygii</taxon>
        <taxon>Neopterygii</taxon>
        <taxon>Teleostei</taxon>
        <taxon>Ostariophysi</taxon>
        <taxon>Cypriniformes</taxon>
        <taxon>Leuciscidae</taxon>
        <taxon>Phoxininae</taxon>
        <taxon>Phoxinus</taxon>
    </lineage>
</organism>
<keyword evidence="3" id="KW-1185">Reference proteome</keyword>
<evidence type="ECO:0000313" key="2">
    <source>
        <dbReference type="EMBL" id="KAK7173723.1"/>
    </source>
</evidence>
<dbReference type="Proteomes" id="UP001364617">
    <property type="component" value="Unassembled WGS sequence"/>
</dbReference>